<dbReference type="InterPro" id="IPR050177">
    <property type="entry name" value="Lipid_A_modif_metabolic_enz"/>
</dbReference>
<dbReference type="CDD" id="cd08946">
    <property type="entry name" value="SDR_e"/>
    <property type="match status" value="1"/>
</dbReference>
<sequence>MSETKPTVLVLGGLGFIGRNFVTYLIENDLASEIRVVDKVLLITTPLNARQKAAFSKVDVKQKDLADPASISAVHETKDGGSYDYVFNLAAETKYSQIEKVYEERIFGLSVRNAKEAAKRKVKVFVEVSTAEIYQNDKNPSKEDEKIKPWNVPAKYKYKAEESLKNIENLNLVILRPAIVYGLGATSGLTPRLVCGRIYKFIKAEMKFLWTKDLKINTVHVTDVCRALWHIAKWYESNDKAGKGPVIYNLADKGNTDQERINKRIGSVFDIPTGFFGTITSNFAQLNLDNAVEDINEKHMRPWTVLLRKNRIKNTPLSPYLDKELLYNNALCVDGSKIEETGFEYEVPQVTDEKLKEMVDDFIALGLWPVKD</sequence>
<name>A0A397GHW6_9GLOM</name>
<evidence type="ECO:0000313" key="2">
    <source>
        <dbReference type="EMBL" id="RHZ50555.1"/>
    </source>
</evidence>
<dbReference type="InterPro" id="IPR001509">
    <property type="entry name" value="Epimerase_deHydtase"/>
</dbReference>
<dbReference type="AlphaFoldDB" id="A0A397GHW6"/>
<comment type="caution">
    <text evidence="2">The sequence shown here is derived from an EMBL/GenBank/DDBJ whole genome shotgun (WGS) entry which is preliminary data.</text>
</comment>
<keyword evidence="3" id="KW-1185">Reference proteome</keyword>
<dbReference type="SUPFAM" id="SSF51735">
    <property type="entry name" value="NAD(P)-binding Rossmann-fold domains"/>
    <property type="match status" value="1"/>
</dbReference>
<dbReference type="PANTHER" id="PTHR43245">
    <property type="entry name" value="BIFUNCTIONAL POLYMYXIN RESISTANCE PROTEIN ARNA"/>
    <property type="match status" value="1"/>
</dbReference>
<organism evidence="2 3">
    <name type="scientific">Diversispora epigaea</name>
    <dbReference type="NCBI Taxonomy" id="1348612"/>
    <lineage>
        <taxon>Eukaryota</taxon>
        <taxon>Fungi</taxon>
        <taxon>Fungi incertae sedis</taxon>
        <taxon>Mucoromycota</taxon>
        <taxon>Glomeromycotina</taxon>
        <taxon>Glomeromycetes</taxon>
        <taxon>Diversisporales</taxon>
        <taxon>Diversisporaceae</taxon>
        <taxon>Diversispora</taxon>
    </lineage>
</organism>
<dbReference type="InterPro" id="IPR036291">
    <property type="entry name" value="NAD(P)-bd_dom_sf"/>
</dbReference>
<dbReference type="PANTHER" id="PTHR43245:SF11">
    <property type="entry name" value="LD23561P"/>
    <property type="match status" value="1"/>
</dbReference>
<dbReference type="OrthoDB" id="16464at2759"/>
<gene>
    <name evidence="2" type="ORF">Glove_495g26</name>
</gene>
<evidence type="ECO:0000259" key="1">
    <source>
        <dbReference type="Pfam" id="PF01370"/>
    </source>
</evidence>
<dbReference type="Pfam" id="PF01370">
    <property type="entry name" value="Epimerase"/>
    <property type="match status" value="1"/>
</dbReference>
<dbReference type="Proteomes" id="UP000266861">
    <property type="component" value="Unassembled WGS sequence"/>
</dbReference>
<evidence type="ECO:0000313" key="3">
    <source>
        <dbReference type="Proteomes" id="UP000266861"/>
    </source>
</evidence>
<reference evidence="2 3" key="1">
    <citation type="submission" date="2018-08" db="EMBL/GenBank/DDBJ databases">
        <title>Genome and evolution of the arbuscular mycorrhizal fungus Diversispora epigaea (formerly Glomus versiforme) and its bacterial endosymbionts.</title>
        <authorList>
            <person name="Sun X."/>
            <person name="Fei Z."/>
            <person name="Harrison M."/>
        </authorList>
    </citation>
    <scope>NUCLEOTIDE SEQUENCE [LARGE SCALE GENOMIC DNA]</scope>
    <source>
        <strain evidence="2 3">IT104</strain>
    </source>
</reference>
<proteinExistence type="predicted"/>
<feature type="domain" description="NAD-dependent epimerase/dehydratase" evidence="1">
    <location>
        <begin position="8"/>
        <end position="250"/>
    </location>
</feature>
<accession>A0A397GHW6</accession>
<dbReference type="EMBL" id="PQFF01000430">
    <property type="protein sequence ID" value="RHZ50555.1"/>
    <property type="molecule type" value="Genomic_DNA"/>
</dbReference>
<dbReference type="Gene3D" id="3.40.50.720">
    <property type="entry name" value="NAD(P)-binding Rossmann-like Domain"/>
    <property type="match status" value="1"/>
</dbReference>
<protein>
    <recommendedName>
        <fullName evidence="1">NAD-dependent epimerase/dehydratase domain-containing protein</fullName>
    </recommendedName>
</protein>
<dbReference type="STRING" id="1348612.A0A397GHW6"/>